<dbReference type="AlphaFoldDB" id="A0A542ZWJ2"/>
<dbReference type="Proteomes" id="UP000315389">
    <property type="component" value="Unassembled WGS sequence"/>
</dbReference>
<proteinExistence type="predicted"/>
<evidence type="ECO:0000313" key="3">
    <source>
        <dbReference type="Proteomes" id="UP000315389"/>
    </source>
</evidence>
<organism evidence="2 3">
    <name type="scientific">Rarobacter faecitabidus</name>
    <dbReference type="NCBI Taxonomy" id="13243"/>
    <lineage>
        <taxon>Bacteria</taxon>
        <taxon>Bacillati</taxon>
        <taxon>Actinomycetota</taxon>
        <taxon>Actinomycetes</taxon>
        <taxon>Micrococcales</taxon>
        <taxon>Rarobacteraceae</taxon>
        <taxon>Rarobacter</taxon>
    </lineage>
</organism>
<protein>
    <submittedName>
        <fullName evidence="2">Uncharacterized protein DUF4233</fullName>
    </submittedName>
</protein>
<feature type="transmembrane region" description="Helical" evidence="1">
    <location>
        <begin position="96"/>
        <end position="123"/>
    </location>
</feature>
<name>A0A542ZWJ2_RARFA</name>
<gene>
    <name evidence="2" type="ORF">FB461_1227</name>
</gene>
<dbReference type="EMBL" id="VFOS01000001">
    <property type="protein sequence ID" value="TQL64718.1"/>
    <property type="molecule type" value="Genomic_DNA"/>
</dbReference>
<sequence>MSENRPKNPVPRPGDRIRAKRSAKMQFAQATLILEAFVILFATLVVNTLRSVPSVWQGDPPTAARVWIAGGALVLILILISRYAGTSTGDIAGSAVQVPILLSALVVPMMVVLGIVFTVIWILSLWVGGRIDRERAAYDAANPDTAPNV</sequence>
<keyword evidence="3" id="KW-1185">Reference proteome</keyword>
<feature type="transmembrane region" description="Helical" evidence="1">
    <location>
        <begin position="27"/>
        <end position="46"/>
    </location>
</feature>
<accession>A0A542ZWJ2</accession>
<keyword evidence="1" id="KW-0472">Membrane</keyword>
<dbReference type="RefSeq" id="WP_246046040.1">
    <property type="nucleotide sequence ID" value="NZ_BAAASV010000001.1"/>
</dbReference>
<evidence type="ECO:0000256" key="1">
    <source>
        <dbReference type="SAM" id="Phobius"/>
    </source>
</evidence>
<keyword evidence="1" id="KW-1133">Transmembrane helix</keyword>
<dbReference type="InterPro" id="IPR025327">
    <property type="entry name" value="DUF4233"/>
</dbReference>
<keyword evidence="1" id="KW-0812">Transmembrane</keyword>
<feature type="transmembrane region" description="Helical" evidence="1">
    <location>
        <begin position="66"/>
        <end position="84"/>
    </location>
</feature>
<evidence type="ECO:0000313" key="2">
    <source>
        <dbReference type="EMBL" id="TQL64718.1"/>
    </source>
</evidence>
<comment type="caution">
    <text evidence="2">The sequence shown here is derived from an EMBL/GenBank/DDBJ whole genome shotgun (WGS) entry which is preliminary data.</text>
</comment>
<dbReference type="Pfam" id="PF14017">
    <property type="entry name" value="DUF4233"/>
    <property type="match status" value="1"/>
</dbReference>
<reference evidence="2 3" key="1">
    <citation type="submission" date="2019-06" db="EMBL/GenBank/DDBJ databases">
        <title>Sequencing the genomes of 1000 actinobacteria strains.</title>
        <authorList>
            <person name="Klenk H.-P."/>
        </authorList>
    </citation>
    <scope>NUCLEOTIDE SEQUENCE [LARGE SCALE GENOMIC DNA]</scope>
    <source>
        <strain evidence="2 3">DSM 4813</strain>
    </source>
</reference>